<gene>
    <name evidence="2" type="ORF">FED44_03590</name>
</gene>
<sequence length="398" mass="45896">MTADPQIWQEEIDEWYEEEVAAASPVHQTPVVDFAEKYARSQLRVVRETKDYQLDYLQHALRPGRELIDISPAYQRRLRWTTKKKSLLIESFLLNIPVPPIFLFERDYNEYEVIDGRQRLESIRGFLGNEFALAGLEYWPELNRQKFKDLPHILQRGLLRRSLSAVVLLAETREAAQDDLDVRRVLFDRLNTGGVRLNPQELRNALYPGSLNKMLIELARSAPFTQVWGIPPYDESEEENPSEALLKNALFSSLADAELVLRFFALRDAVQKGKQGSLRAIMDRYMEKNMHIDPERADGLKREFITQLYRFLEVFKGVPFRLPTTHRPSRPLYDALMIALSQKPGLDIEARAVQIREELDNALADEHSYDVLVGRGNTIEAVHERVSLAGSILRAGLQ</sequence>
<dbReference type="PANTHER" id="PTHR39639:SF1">
    <property type="entry name" value="DUF262 DOMAIN-CONTAINING PROTEIN"/>
    <property type="match status" value="1"/>
</dbReference>
<evidence type="ECO:0000313" key="2">
    <source>
        <dbReference type="EMBL" id="TLP66554.1"/>
    </source>
</evidence>
<keyword evidence="3" id="KW-1185">Reference proteome</keyword>
<accession>A0A5R8ZMN9</accession>
<comment type="caution">
    <text evidence="2">The sequence shown here is derived from an EMBL/GenBank/DDBJ whole genome shotgun (WGS) entry which is preliminary data.</text>
</comment>
<evidence type="ECO:0000313" key="3">
    <source>
        <dbReference type="Proteomes" id="UP000309033"/>
    </source>
</evidence>
<protein>
    <submittedName>
        <fullName evidence="2">DUF262 domain-containing protein</fullName>
    </submittedName>
</protein>
<proteinExistence type="predicted"/>
<dbReference type="EMBL" id="VANP01000001">
    <property type="protein sequence ID" value="TLP66554.1"/>
    <property type="molecule type" value="Genomic_DNA"/>
</dbReference>
<name>A0A5R8ZMN9_9ACTN</name>
<dbReference type="InterPro" id="IPR004919">
    <property type="entry name" value="GmrSD_N"/>
</dbReference>
<dbReference type="OrthoDB" id="9787127at2"/>
<reference evidence="2" key="1">
    <citation type="submission" date="2019-05" db="EMBL/GenBank/DDBJ databases">
        <title>Isolation, diversity and antifungal activity of Actinobacteria from wheat.</title>
        <authorList>
            <person name="Yu B."/>
        </authorList>
    </citation>
    <scope>NUCLEOTIDE SEQUENCE [LARGE SCALE GENOMIC DNA]</scope>
    <source>
        <strain evidence="2">NEAU-HEGS1-5</strain>
    </source>
</reference>
<organism evidence="2 3">
    <name type="scientific">Microbispora triticiradicis</name>
    <dbReference type="NCBI Taxonomy" id="2200763"/>
    <lineage>
        <taxon>Bacteria</taxon>
        <taxon>Bacillati</taxon>
        <taxon>Actinomycetota</taxon>
        <taxon>Actinomycetes</taxon>
        <taxon>Streptosporangiales</taxon>
        <taxon>Streptosporangiaceae</taxon>
        <taxon>Microbispora</taxon>
    </lineage>
</organism>
<dbReference type="Pfam" id="PF03235">
    <property type="entry name" value="GmrSD_N"/>
    <property type="match status" value="1"/>
</dbReference>
<dbReference type="AlphaFoldDB" id="A0A5R8ZMN9"/>
<dbReference type="PANTHER" id="PTHR39639">
    <property type="entry name" value="CHROMOSOME 16, WHOLE GENOME SHOTGUN SEQUENCE"/>
    <property type="match status" value="1"/>
</dbReference>
<evidence type="ECO:0000259" key="1">
    <source>
        <dbReference type="Pfam" id="PF03235"/>
    </source>
</evidence>
<feature type="domain" description="GmrSD restriction endonucleases N-terminal" evidence="1">
    <location>
        <begin position="70"/>
        <end position="207"/>
    </location>
</feature>
<dbReference type="Proteomes" id="UP000309033">
    <property type="component" value="Unassembled WGS sequence"/>
</dbReference>